<dbReference type="KEGG" id="neq:NEQ056"/>
<dbReference type="EMBL" id="AE017199">
    <property type="protein sequence ID" value="AAR38912.1"/>
    <property type="molecule type" value="Genomic_DNA"/>
</dbReference>
<feature type="transmembrane region" description="Helical" evidence="1">
    <location>
        <begin position="6"/>
        <end position="26"/>
    </location>
</feature>
<dbReference type="EnsemblBacteria" id="AAR38912">
    <property type="protein sequence ID" value="AAR38912"/>
    <property type="gene ID" value="NEQ056"/>
</dbReference>
<evidence type="ECO:0000313" key="2">
    <source>
        <dbReference type="EMBL" id="AAR38912.1"/>
    </source>
</evidence>
<sequence length="181" mass="21070">MKRLGGKILFYISVFVLSFYAGLRLFNKKGKAPTILENNVETNMLYFDPITNQKGYIEYKDTKENYTLKLNYSYVLGSIVYDGYLYTKKGSFHIKGQISNKAEAKITNLEKNTSKKLQFGWNLYEMIFYVNKLLSKNDIKVTENQFEGIMNGTIITKEKCFVYNLSNATIHYYKKACLIDQ</sequence>
<evidence type="ECO:0000313" key="3">
    <source>
        <dbReference type="Proteomes" id="UP000000578"/>
    </source>
</evidence>
<dbReference type="HOGENOM" id="CLU_1485920_0_0_2"/>
<dbReference type="STRING" id="228908.NEQ056"/>
<dbReference type="Proteomes" id="UP000000578">
    <property type="component" value="Chromosome"/>
</dbReference>
<organism evidence="2 3">
    <name type="scientific">Nanoarchaeum equitans (strain Kin4-M)</name>
    <dbReference type="NCBI Taxonomy" id="228908"/>
    <lineage>
        <taxon>Archaea</taxon>
        <taxon>Nanobdellota</taxon>
        <taxon>Candidatus Nanoarchaeia</taxon>
        <taxon>Nanoarchaeales</taxon>
        <taxon>Nanoarchaeaceae</taxon>
        <taxon>Nanoarchaeum</taxon>
    </lineage>
</organism>
<accession>Q74MH9</accession>
<gene>
    <name evidence="2" type="ordered locus">NEQ056</name>
</gene>
<keyword evidence="1" id="KW-0812">Transmembrane</keyword>
<name>Q74MH9_NANEQ</name>
<keyword evidence="1" id="KW-1133">Transmembrane helix</keyword>
<evidence type="ECO:0000256" key="1">
    <source>
        <dbReference type="SAM" id="Phobius"/>
    </source>
</evidence>
<keyword evidence="3" id="KW-1185">Reference proteome</keyword>
<proteinExistence type="predicted"/>
<reference evidence="2 3" key="1">
    <citation type="journal article" date="2003" name="Proc. Natl. Acad. Sci. U.S.A.">
        <title>The genome of Nanoarchaeum equitans: insights into early archaeal evolution and derived parasitism.</title>
        <authorList>
            <person name="Waters E."/>
            <person name="Hohn M.J."/>
            <person name="Ahel I."/>
            <person name="Graham D.E."/>
            <person name="Adams M.D."/>
            <person name="Barnstead M."/>
            <person name="Beeson K.Y."/>
            <person name="Bibbs L."/>
            <person name="Bolanos R."/>
            <person name="Keller M."/>
            <person name="Kretz K."/>
            <person name="Lin X."/>
            <person name="Mathur E."/>
            <person name="Ni J."/>
            <person name="Podar M."/>
            <person name="Richardson T."/>
            <person name="Sutton G.G."/>
            <person name="Simon M."/>
            <person name="Soll D."/>
            <person name="Stetter K.O."/>
            <person name="Short J.M."/>
            <person name="Noordewier M."/>
        </authorList>
    </citation>
    <scope>NUCLEOTIDE SEQUENCE [LARGE SCALE GENOMIC DNA]</scope>
    <source>
        <strain evidence="2 3">Kin4-M</strain>
    </source>
</reference>
<keyword evidence="1" id="KW-0472">Membrane</keyword>
<dbReference type="BioCyc" id="NEQU228908:GJB6-61-MONOMER"/>
<protein>
    <submittedName>
        <fullName evidence="2">NEQ056</fullName>
    </submittedName>
</protein>
<dbReference type="AlphaFoldDB" id="Q74MH9"/>